<dbReference type="InterPro" id="IPR032710">
    <property type="entry name" value="NTF2-like_dom_sf"/>
</dbReference>
<gene>
    <name evidence="1" type="ORF">D0X99_10105</name>
</gene>
<accession>A0A418PS51</accession>
<proteinExistence type="predicted"/>
<protein>
    <recommendedName>
        <fullName evidence="3">Nuclear transport factor 2 family protein</fullName>
    </recommendedName>
</protein>
<dbReference type="Gene3D" id="3.10.450.50">
    <property type="match status" value="1"/>
</dbReference>
<dbReference type="AlphaFoldDB" id="A0A418PS51"/>
<name>A0A418PS51_9BACT</name>
<dbReference type="EMBL" id="QXML01000004">
    <property type="protein sequence ID" value="RIW15767.1"/>
    <property type="molecule type" value="Genomic_DNA"/>
</dbReference>
<keyword evidence="2" id="KW-1185">Reference proteome</keyword>
<evidence type="ECO:0000313" key="1">
    <source>
        <dbReference type="EMBL" id="RIW15767.1"/>
    </source>
</evidence>
<evidence type="ECO:0000313" key="2">
    <source>
        <dbReference type="Proteomes" id="UP000283522"/>
    </source>
</evidence>
<reference evidence="1 2" key="1">
    <citation type="submission" date="2018-09" db="EMBL/GenBank/DDBJ databases">
        <authorList>
            <person name="Wang X."/>
            <person name="Du Z."/>
        </authorList>
    </citation>
    <scope>NUCLEOTIDE SEQUENCE [LARGE SCALE GENOMIC DNA]</scope>
    <source>
        <strain evidence="1 2">N3</strain>
    </source>
</reference>
<dbReference type="OrthoDB" id="1119084at2"/>
<comment type="caution">
    <text evidence="1">The sequence shown here is derived from an EMBL/GenBank/DDBJ whole genome shotgun (WGS) entry which is preliminary data.</text>
</comment>
<sequence>MSNSAKIPQKNHRVGWLVVFLICLGFNSICLGQTLPAKESLLEADRSFSKMGREKGLKAAFLHFADPEAILLRDGSEPIRGLEAIGKSFGPEVPGFVLAWEPEFARVAESGELGYTLGHFQALDSEGKILNKGSYTSVWRKNSKGEWKWLIDVGVNY</sequence>
<dbReference type="RefSeq" id="WP_119477696.1">
    <property type="nucleotide sequence ID" value="NZ_QXML01000004.1"/>
</dbReference>
<organism evidence="1 2">
    <name type="scientific">Algoriphagus lacus</name>
    <dbReference type="NCBI Taxonomy" id="2056311"/>
    <lineage>
        <taxon>Bacteria</taxon>
        <taxon>Pseudomonadati</taxon>
        <taxon>Bacteroidota</taxon>
        <taxon>Cytophagia</taxon>
        <taxon>Cytophagales</taxon>
        <taxon>Cyclobacteriaceae</taxon>
        <taxon>Algoriphagus</taxon>
    </lineage>
</organism>
<dbReference type="SUPFAM" id="SSF54427">
    <property type="entry name" value="NTF2-like"/>
    <property type="match status" value="1"/>
</dbReference>
<dbReference type="Proteomes" id="UP000283522">
    <property type="component" value="Unassembled WGS sequence"/>
</dbReference>
<evidence type="ECO:0008006" key="3">
    <source>
        <dbReference type="Google" id="ProtNLM"/>
    </source>
</evidence>